<evidence type="ECO:0000256" key="7">
    <source>
        <dbReference type="SAM" id="MobiDB-lite"/>
    </source>
</evidence>
<evidence type="ECO:0000259" key="9">
    <source>
        <dbReference type="PROSITE" id="PS50850"/>
    </source>
</evidence>
<evidence type="ECO:0000256" key="8">
    <source>
        <dbReference type="SAM" id="Phobius"/>
    </source>
</evidence>
<feature type="transmembrane region" description="Helical" evidence="8">
    <location>
        <begin position="324"/>
        <end position="348"/>
    </location>
</feature>
<feature type="transmembrane region" description="Helical" evidence="8">
    <location>
        <begin position="80"/>
        <end position="100"/>
    </location>
</feature>
<accession>A0A7J5TUB6</accession>
<protein>
    <submittedName>
        <fullName evidence="10">MFS transporter</fullName>
    </submittedName>
</protein>
<dbReference type="PANTHER" id="PTHR23517:SF2">
    <property type="entry name" value="MULTIDRUG RESISTANCE PROTEIN MDTH"/>
    <property type="match status" value="1"/>
</dbReference>
<dbReference type="GO" id="GO:0022857">
    <property type="term" value="F:transmembrane transporter activity"/>
    <property type="evidence" value="ECO:0007669"/>
    <property type="project" value="InterPro"/>
</dbReference>
<evidence type="ECO:0000313" key="11">
    <source>
        <dbReference type="Proteomes" id="UP000488299"/>
    </source>
</evidence>
<dbReference type="AlphaFoldDB" id="A0A7J5TUB6"/>
<feature type="transmembrane region" description="Helical" evidence="8">
    <location>
        <begin position="389"/>
        <end position="408"/>
    </location>
</feature>
<dbReference type="InterPro" id="IPR011701">
    <property type="entry name" value="MFS"/>
</dbReference>
<feature type="transmembrane region" description="Helical" evidence="8">
    <location>
        <begin position="266"/>
        <end position="287"/>
    </location>
</feature>
<evidence type="ECO:0000313" key="10">
    <source>
        <dbReference type="EMBL" id="KAB7727600.1"/>
    </source>
</evidence>
<keyword evidence="6 8" id="KW-0472">Membrane</keyword>
<dbReference type="GO" id="GO:0005886">
    <property type="term" value="C:plasma membrane"/>
    <property type="evidence" value="ECO:0007669"/>
    <property type="project" value="UniProtKB-SubCell"/>
</dbReference>
<feature type="transmembrane region" description="Helical" evidence="8">
    <location>
        <begin position="172"/>
        <end position="192"/>
    </location>
</feature>
<keyword evidence="5 8" id="KW-1133">Transmembrane helix</keyword>
<dbReference type="PANTHER" id="PTHR23517">
    <property type="entry name" value="RESISTANCE PROTEIN MDTM, PUTATIVE-RELATED-RELATED"/>
    <property type="match status" value="1"/>
</dbReference>
<feature type="region of interest" description="Disordered" evidence="7">
    <location>
        <begin position="200"/>
        <end position="221"/>
    </location>
</feature>
<dbReference type="SUPFAM" id="SSF103473">
    <property type="entry name" value="MFS general substrate transporter"/>
    <property type="match status" value="1"/>
</dbReference>
<keyword evidence="11" id="KW-1185">Reference proteome</keyword>
<dbReference type="EMBL" id="WELI01000010">
    <property type="protein sequence ID" value="KAB7727600.1"/>
    <property type="molecule type" value="Genomic_DNA"/>
</dbReference>
<feature type="domain" description="Major facilitator superfamily (MFS) profile" evidence="9">
    <location>
        <begin position="1"/>
        <end position="413"/>
    </location>
</feature>
<organism evidence="10 11">
    <name type="scientific">Rudanella paleaurantiibacter</name>
    <dbReference type="NCBI Taxonomy" id="2614655"/>
    <lineage>
        <taxon>Bacteria</taxon>
        <taxon>Pseudomonadati</taxon>
        <taxon>Bacteroidota</taxon>
        <taxon>Cytophagia</taxon>
        <taxon>Cytophagales</taxon>
        <taxon>Cytophagaceae</taxon>
        <taxon>Rudanella</taxon>
    </lineage>
</organism>
<dbReference type="CDD" id="cd17329">
    <property type="entry name" value="MFS_MdtH_MDR_like"/>
    <property type="match status" value="1"/>
</dbReference>
<feature type="transmembrane region" description="Helical" evidence="8">
    <location>
        <begin position="20"/>
        <end position="40"/>
    </location>
</feature>
<keyword evidence="4 8" id="KW-0812">Transmembrane</keyword>
<evidence type="ECO:0000256" key="3">
    <source>
        <dbReference type="ARBA" id="ARBA00022475"/>
    </source>
</evidence>
<evidence type="ECO:0000256" key="4">
    <source>
        <dbReference type="ARBA" id="ARBA00022692"/>
    </source>
</evidence>
<proteinExistence type="predicted"/>
<feature type="transmembrane region" description="Helical" evidence="8">
    <location>
        <begin position="229"/>
        <end position="254"/>
    </location>
</feature>
<dbReference type="Gene3D" id="1.20.1250.20">
    <property type="entry name" value="MFS general substrate transporter like domains"/>
    <property type="match status" value="1"/>
</dbReference>
<evidence type="ECO:0000256" key="6">
    <source>
        <dbReference type="ARBA" id="ARBA00023136"/>
    </source>
</evidence>
<name>A0A7J5TUB6_9BACT</name>
<keyword evidence="2" id="KW-0813">Transport</keyword>
<evidence type="ECO:0000256" key="5">
    <source>
        <dbReference type="ARBA" id="ARBA00022989"/>
    </source>
</evidence>
<comment type="subcellular location">
    <subcellularLocation>
        <location evidence="1">Cell membrane</location>
        <topology evidence="1">Multi-pass membrane protein</topology>
    </subcellularLocation>
</comment>
<evidence type="ECO:0000256" key="2">
    <source>
        <dbReference type="ARBA" id="ARBA00022448"/>
    </source>
</evidence>
<comment type="caution">
    <text evidence="10">The sequence shown here is derived from an EMBL/GenBank/DDBJ whole genome shotgun (WGS) entry which is preliminary data.</text>
</comment>
<reference evidence="10 11" key="1">
    <citation type="submission" date="2019-10" db="EMBL/GenBank/DDBJ databases">
        <title>Rudanella paleaurantiibacter sp. nov., isolated from sludge.</title>
        <authorList>
            <person name="Xu S.Q."/>
        </authorList>
    </citation>
    <scope>NUCLEOTIDE SEQUENCE [LARGE SCALE GENOMIC DNA]</scope>
    <source>
        <strain evidence="10 11">HX-22-17</strain>
    </source>
</reference>
<evidence type="ECO:0000256" key="1">
    <source>
        <dbReference type="ARBA" id="ARBA00004651"/>
    </source>
</evidence>
<feature type="transmembrane region" description="Helical" evidence="8">
    <location>
        <begin position="360"/>
        <end position="383"/>
    </location>
</feature>
<sequence length="427" mass="46310">MSNRVIQLYRNAYQGLSPSVWLLSGVMLINRCGTMVLPYLSLYLTQKLHYTVAQTGVVMALYGCGAIVGVYLGGRLTDRFGFAPVQLYSLFFGGVFLLGFQFVTDFTAMCGAAFCFTLLGDTFRPANSAAIAHYSDEANRTRAFSLNRLAINLGWAVGGGLGGFLAGIDYSLLFWADGLTCILAAVVLYLTLPRAQKAPASPEPISAESTHATPPSRSEPVQSAYRDGYFLRVMGLTLLFVCAFILMFSLLPLYFKQVLHLREAQIGLLMSLNGLLIVAVEMALVFTLEKRLPDARSKLMIIALGVGLTGLAYAVLTLSTWPGLALITILLMTFGEMLAMPFMQTLAVTRSNAQNRGQYMALYSMAWAISQLISPLLGAQIAGSAGFVTLWWVAAGACTLSTAGFWWLSRPTNFQSVAGKMQGSDPF</sequence>
<dbReference type="InterPro" id="IPR036259">
    <property type="entry name" value="MFS_trans_sf"/>
</dbReference>
<gene>
    <name evidence="10" type="ORF">F5984_21265</name>
</gene>
<dbReference type="RefSeq" id="WP_152126233.1">
    <property type="nucleotide sequence ID" value="NZ_WELI01000010.1"/>
</dbReference>
<feature type="compositionally biased region" description="Polar residues" evidence="7">
    <location>
        <begin position="207"/>
        <end position="221"/>
    </location>
</feature>
<dbReference type="PROSITE" id="PS50850">
    <property type="entry name" value="MFS"/>
    <property type="match status" value="1"/>
</dbReference>
<dbReference type="InterPro" id="IPR050171">
    <property type="entry name" value="MFS_Transporters"/>
</dbReference>
<feature type="transmembrane region" description="Helical" evidence="8">
    <location>
        <begin position="52"/>
        <end position="73"/>
    </location>
</feature>
<dbReference type="Pfam" id="PF07690">
    <property type="entry name" value="MFS_1"/>
    <property type="match status" value="1"/>
</dbReference>
<dbReference type="Proteomes" id="UP000488299">
    <property type="component" value="Unassembled WGS sequence"/>
</dbReference>
<dbReference type="InterPro" id="IPR020846">
    <property type="entry name" value="MFS_dom"/>
</dbReference>
<keyword evidence="3" id="KW-1003">Cell membrane</keyword>
<feature type="transmembrane region" description="Helical" evidence="8">
    <location>
        <begin position="299"/>
        <end position="318"/>
    </location>
</feature>